<name>A0A059VFS3_9CAUD</name>
<proteinExistence type="predicted"/>
<feature type="coiled-coil region" evidence="1">
    <location>
        <begin position="5"/>
        <end position="32"/>
    </location>
</feature>
<gene>
    <name evidence="2" type="ORF">phiPSA2_01</name>
</gene>
<reference evidence="2 3" key="1">
    <citation type="journal article" date="2014" name="J. Basic Microbiol.">
        <title>Isolation and partial characterization of bacteriophages infecting Pseudomonas syringae pv. actinidiae, causal agent of kiwifruit bacterial canker.</title>
        <authorList>
            <person name="Di Lallo G."/>
            <person name="Evangelisti M."/>
            <person name="Mancuso F."/>
            <person name="Ferrante P."/>
            <person name="Marcelletti S."/>
            <person name="Tinari A."/>
            <person name="Superti F."/>
            <person name="Migliore L."/>
            <person name="D'Addabbo P."/>
            <person name="Frezza D."/>
            <person name="Scortichini M."/>
            <person name="Thaller M.C."/>
        </authorList>
    </citation>
    <scope>NUCLEOTIDE SEQUENCE [LARGE SCALE GENOMIC DNA]</scope>
</reference>
<organism evidence="2 3">
    <name type="scientific">Pseudomonas phage phiPSA2</name>
    <dbReference type="NCBI Taxonomy" id="1500756"/>
    <lineage>
        <taxon>Viruses</taxon>
        <taxon>Duplodnaviria</taxon>
        <taxon>Heunggongvirae</taxon>
        <taxon>Uroviricota</taxon>
        <taxon>Caudoviricetes</taxon>
        <taxon>Autographivirales</taxon>
        <taxon>Autotranscriptaviridae</taxon>
        <taxon>Studiervirinae</taxon>
        <taxon>Ghunavirus</taxon>
        <taxon>Ghunavirus PSA2</taxon>
    </lineage>
</organism>
<accession>A0A059VFS3</accession>
<dbReference type="RefSeq" id="YP_009043229.1">
    <property type="nucleotide sequence ID" value="NC_024362.1"/>
</dbReference>
<keyword evidence="1" id="KW-0175">Coiled coil</keyword>
<evidence type="ECO:0000256" key="1">
    <source>
        <dbReference type="SAM" id="Coils"/>
    </source>
</evidence>
<dbReference type="OrthoDB" id="37411at10239"/>
<dbReference type="EMBL" id="KJ507099">
    <property type="protein sequence ID" value="AHZ94982.1"/>
    <property type="molecule type" value="Genomic_DNA"/>
</dbReference>
<evidence type="ECO:0000313" key="3">
    <source>
        <dbReference type="Proteomes" id="UP000204268"/>
    </source>
</evidence>
<dbReference type="GeneID" id="19685934"/>
<dbReference type="Proteomes" id="UP000204268">
    <property type="component" value="Segment"/>
</dbReference>
<keyword evidence="3" id="KW-1185">Reference proteome</keyword>
<dbReference type="KEGG" id="vg:19685934"/>
<protein>
    <submittedName>
        <fullName evidence="2">Uncharacterized protein</fullName>
    </submittedName>
</protein>
<evidence type="ECO:0000313" key="2">
    <source>
        <dbReference type="EMBL" id="AHZ94982.1"/>
    </source>
</evidence>
<sequence>MSATADRLKDELHQLEQRIKVAINDHEAAKSAFGRLEVPPTHPMWAVFRDRIDSTLIHQRVLQACWHRTKASLLEQLNADKEPD</sequence>